<dbReference type="Pfam" id="PF00172">
    <property type="entry name" value="Zn_clus"/>
    <property type="match status" value="1"/>
</dbReference>
<dbReference type="STRING" id="77044.A0A1W2TBI9"/>
<sequence length="715" mass="76471">MLVYEIGSGMAGCWTCRLRRKKCDEARPVCAACEALQIDCHYSDAKPGWMDGGARERQMADELKAMVRQKASERRDRKWAQLPTLMDLSPSTQEEQQQQQQQKLGHQSSDHPMSDSGAPMPSDDDNDNDVVEDDDDDDDDDATGSGSGTQPSAVPSASPPSQPDTHATSLGTSPASHAPWEPHYAAAAAAAGDAHDYPEDKSELEVKFTMIYLDYVVPFLFPFYRPCIFESSRGWMLVLLMKNRALYHTALSLANWLFAVLLDDSIAITTTTTTTTTTTNSSSSGGGVDGSGNGRDDSDGSTHSECRRANWAELQAHQGVALRALAEDVRRLGLRGGVAGSLRGGVACLQGVVQLLEFEVAMAGAVAAGTWPAHRDAAVALLGQLVAHHATPTDRDGAPSTPWASVMDRIGLPYRRLLLGGGGGGGRRRPLLTSDQSAFLFYTARLLWIDVLAATADGEAPRLRAYHDELLRGDDPRVRLGEYVGCHSWAVAEIAEIAELAAWKKRAGRAAAGSPSAVELARRSGAVSSRIRRRLADLGPLPGAAAAVGPASDIYDPSAHHPVTPYSGFHGDDVSAATTPAARSAPAVDLHTRIWAQAALMYAGVVASGLQPERPEIRASVLAAIDLFRALPSPLAVRTLVWPFAVAGCLALPEQRPFFVDFVARLGAVRVFGAVTEALDVMRAVWAHGADGCLDPQMWDIATCFSLLGHNSLMV</sequence>
<feature type="domain" description="Zn(2)-C6 fungal-type" evidence="4">
    <location>
        <begin position="12"/>
        <end position="42"/>
    </location>
</feature>
<dbReference type="Pfam" id="PF11951">
    <property type="entry name" value="Fungal_trans_2"/>
    <property type="match status" value="1"/>
</dbReference>
<evidence type="ECO:0000313" key="6">
    <source>
        <dbReference type="Proteomes" id="UP000054516"/>
    </source>
</evidence>
<feature type="compositionally biased region" description="Gly residues" evidence="3">
    <location>
        <begin position="284"/>
        <end position="293"/>
    </location>
</feature>
<dbReference type="InterPro" id="IPR036864">
    <property type="entry name" value="Zn2-C6_fun-type_DNA-bd_sf"/>
</dbReference>
<feature type="compositionally biased region" description="Basic and acidic residues" evidence="3">
    <location>
        <begin position="294"/>
        <end position="304"/>
    </location>
</feature>
<keyword evidence="6" id="KW-1185">Reference proteome</keyword>
<dbReference type="PROSITE" id="PS50048">
    <property type="entry name" value="ZN2_CY6_FUNGAL_2"/>
    <property type="match status" value="1"/>
</dbReference>
<feature type="compositionally biased region" description="Low complexity" evidence="3">
    <location>
        <begin position="93"/>
        <end position="102"/>
    </location>
</feature>
<dbReference type="SUPFAM" id="SSF57701">
    <property type="entry name" value="Zn2/Cys6 DNA-binding domain"/>
    <property type="match status" value="1"/>
</dbReference>
<gene>
    <name evidence="5" type="ORF">SAMD00023353_1002480</name>
</gene>
<feature type="compositionally biased region" description="Polar residues" evidence="3">
    <location>
        <begin position="164"/>
        <end position="175"/>
    </location>
</feature>
<protein>
    <submittedName>
        <fullName evidence="5">Putative c6 transcription</fullName>
    </submittedName>
</protein>
<evidence type="ECO:0000256" key="2">
    <source>
        <dbReference type="ARBA" id="ARBA00023242"/>
    </source>
</evidence>
<feature type="region of interest" description="Disordered" evidence="3">
    <location>
        <begin position="273"/>
        <end position="304"/>
    </location>
</feature>
<keyword evidence="2" id="KW-0539">Nucleus</keyword>
<dbReference type="SMART" id="SM00066">
    <property type="entry name" value="GAL4"/>
    <property type="match status" value="1"/>
</dbReference>
<dbReference type="GO" id="GO:0005634">
    <property type="term" value="C:nucleus"/>
    <property type="evidence" value="ECO:0007669"/>
    <property type="project" value="UniProtKB-SubCell"/>
</dbReference>
<dbReference type="PANTHER" id="PTHR37534">
    <property type="entry name" value="TRANSCRIPTIONAL ACTIVATOR PROTEIN UGA3"/>
    <property type="match status" value="1"/>
</dbReference>
<organism evidence="5">
    <name type="scientific">Rosellinia necatrix</name>
    <name type="common">White root-rot fungus</name>
    <dbReference type="NCBI Taxonomy" id="77044"/>
    <lineage>
        <taxon>Eukaryota</taxon>
        <taxon>Fungi</taxon>
        <taxon>Dikarya</taxon>
        <taxon>Ascomycota</taxon>
        <taxon>Pezizomycotina</taxon>
        <taxon>Sordariomycetes</taxon>
        <taxon>Xylariomycetidae</taxon>
        <taxon>Xylariales</taxon>
        <taxon>Xylariaceae</taxon>
        <taxon>Rosellinia</taxon>
    </lineage>
</organism>
<dbReference type="PANTHER" id="PTHR37534:SF20">
    <property type="entry name" value="PRO1A C6 ZINK-FINGER PROTEIN"/>
    <property type="match status" value="1"/>
</dbReference>
<feature type="compositionally biased region" description="Low complexity" evidence="3">
    <location>
        <begin position="273"/>
        <end position="283"/>
    </location>
</feature>
<dbReference type="PROSITE" id="PS00463">
    <property type="entry name" value="ZN2_CY6_FUNGAL_1"/>
    <property type="match status" value="1"/>
</dbReference>
<dbReference type="Proteomes" id="UP000054516">
    <property type="component" value="Unassembled WGS sequence"/>
</dbReference>
<dbReference type="OMA" id="RSQSGCY"/>
<reference evidence="5" key="1">
    <citation type="submission" date="2016-03" db="EMBL/GenBank/DDBJ databases">
        <title>Draft genome sequence of Rosellinia necatrix.</title>
        <authorList>
            <person name="Kanematsu S."/>
        </authorList>
    </citation>
    <scope>NUCLEOTIDE SEQUENCE [LARGE SCALE GENOMIC DNA]</scope>
    <source>
        <strain evidence="5">W97</strain>
    </source>
</reference>
<dbReference type="GO" id="GO:0000981">
    <property type="term" value="F:DNA-binding transcription factor activity, RNA polymerase II-specific"/>
    <property type="evidence" value="ECO:0007669"/>
    <property type="project" value="InterPro"/>
</dbReference>
<evidence type="ECO:0000256" key="1">
    <source>
        <dbReference type="ARBA" id="ARBA00004123"/>
    </source>
</evidence>
<evidence type="ECO:0000259" key="4">
    <source>
        <dbReference type="PROSITE" id="PS50048"/>
    </source>
</evidence>
<name>A0A1W2TBI9_ROSNE</name>
<accession>A0A1W2TBI9</accession>
<evidence type="ECO:0000256" key="3">
    <source>
        <dbReference type="SAM" id="MobiDB-lite"/>
    </source>
</evidence>
<dbReference type="InterPro" id="IPR021858">
    <property type="entry name" value="Fun_TF"/>
</dbReference>
<evidence type="ECO:0000313" key="5">
    <source>
        <dbReference type="EMBL" id="GAP85277.2"/>
    </source>
</evidence>
<dbReference type="AlphaFoldDB" id="A0A1W2TBI9"/>
<dbReference type="CDD" id="cd00067">
    <property type="entry name" value="GAL4"/>
    <property type="match status" value="1"/>
</dbReference>
<comment type="subcellular location">
    <subcellularLocation>
        <location evidence="1">Nucleus</location>
    </subcellularLocation>
</comment>
<dbReference type="OrthoDB" id="5213892at2759"/>
<dbReference type="InterPro" id="IPR001138">
    <property type="entry name" value="Zn2Cys6_DnaBD"/>
</dbReference>
<feature type="region of interest" description="Disordered" evidence="3">
    <location>
        <begin position="90"/>
        <end position="179"/>
    </location>
</feature>
<dbReference type="GO" id="GO:0008270">
    <property type="term" value="F:zinc ion binding"/>
    <property type="evidence" value="ECO:0007669"/>
    <property type="project" value="InterPro"/>
</dbReference>
<feature type="compositionally biased region" description="Acidic residues" evidence="3">
    <location>
        <begin position="122"/>
        <end position="142"/>
    </location>
</feature>
<dbReference type="Gene3D" id="4.10.240.10">
    <property type="entry name" value="Zn(2)-C6 fungal-type DNA-binding domain"/>
    <property type="match status" value="1"/>
</dbReference>
<dbReference type="EMBL" id="DF977455">
    <property type="protein sequence ID" value="GAP85277.2"/>
    <property type="molecule type" value="Genomic_DNA"/>
</dbReference>
<proteinExistence type="predicted"/>